<feature type="chain" id="PRO_5005856699" evidence="1">
    <location>
        <begin position="20"/>
        <end position="236"/>
    </location>
</feature>
<dbReference type="RefSeq" id="XP_017996982.1">
    <property type="nucleotide sequence ID" value="XM_018143767.1"/>
</dbReference>
<evidence type="ECO:0000256" key="1">
    <source>
        <dbReference type="SAM" id="SignalP"/>
    </source>
</evidence>
<comment type="caution">
    <text evidence="2">The sequence shown here is derived from an EMBL/GenBank/DDBJ whole genome shotgun (WGS) entry which is preliminary data.</text>
</comment>
<dbReference type="Proteomes" id="UP000038010">
    <property type="component" value="Unassembled WGS sequence"/>
</dbReference>
<keyword evidence="1" id="KW-0732">Signal</keyword>
<dbReference type="EMBL" id="LFJN01000026">
    <property type="protein sequence ID" value="KPI37019.1"/>
    <property type="molecule type" value="Genomic_DNA"/>
</dbReference>
<name>A0A0N0NJT4_9EURO</name>
<dbReference type="VEuPathDB" id="FungiDB:AB675_3693"/>
<dbReference type="AlphaFoldDB" id="A0A0N0NJT4"/>
<organism evidence="2 3">
    <name type="scientific">Cyphellophora attinorum</name>
    <dbReference type="NCBI Taxonomy" id="1664694"/>
    <lineage>
        <taxon>Eukaryota</taxon>
        <taxon>Fungi</taxon>
        <taxon>Dikarya</taxon>
        <taxon>Ascomycota</taxon>
        <taxon>Pezizomycotina</taxon>
        <taxon>Eurotiomycetes</taxon>
        <taxon>Chaetothyriomycetidae</taxon>
        <taxon>Chaetothyriales</taxon>
        <taxon>Cyphellophoraceae</taxon>
        <taxon>Cyphellophora</taxon>
    </lineage>
</organism>
<keyword evidence="3" id="KW-1185">Reference proteome</keyword>
<protein>
    <submittedName>
        <fullName evidence="2">Uncharacterized protein</fullName>
    </submittedName>
</protein>
<feature type="signal peptide" evidence="1">
    <location>
        <begin position="1"/>
        <end position="19"/>
    </location>
</feature>
<evidence type="ECO:0000313" key="2">
    <source>
        <dbReference type="EMBL" id="KPI37019.1"/>
    </source>
</evidence>
<proteinExistence type="predicted"/>
<dbReference type="GeneID" id="28735647"/>
<reference evidence="2 3" key="1">
    <citation type="submission" date="2015-06" db="EMBL/GenBank/DDBJ databases">
        <title>Draft genome of the ant-associated black yeast Phialophora attae CBS 131958.</title>
        <authorList>
            <person name="Moreno L.F."/>
            <person name="Stielow B.J."/>
            <person name="de Hoog S."/>
            <person name="Vicente V.A."/>
            <person name="Weiss V.A."/>
            <person name="de Vries M."/>
            <person name="Cruz L.M."/>
            <person name="Souza E.M."/>
        </authorList>
    </citation>
    <scope>NUCLEOTIDE SEQUENCE [LARGE SCALE GENOMIC DNA]</scope>
    <source>
        <strain evidence="2 3">CBS 131958</strain>
    </source>
</reference>
<evidence type="ECO:0000313" key="3">
    <source>
        <dbReference type="Proteomes" id="UP000038010"/>
    </source>
</evidence>
<sequence>MPFIKYAALLSGLLHLSTAIVPLGPSLKLFSELSPADQPDVSDLGNFVGSEVFIQTDTLVLKPEDGLSLTCDTHGNYRLTLNPKDPHAINFANYMQQGPIVVSNAFSKSCPSLSTTTVFGANDDTPDEWKKLAAENPDLQYTVLQPLYVSRVSECTIKFTAAVKDYHSIFGAINDMSNPDLDWMKANVEPWDDVIAAPGITKRFLLTSLVVSSAVGHFFGAALLGGAATGVILATQ</sequence>
<gene>
    <name evidence="2" type="ORF">AB675_3693</name>
</gene>
<accession>A0A0N0NJT4</accession>